<keyword evidence="7" id="KW-0645">Protease</keyword>
<comment type="similarity">
    <text evidence="1">Belongs to the peptidase M24B family.</text>
</comment>
<dbReference type="GO" id="GO:0004177">
    <property type="term" value="F:aminopeptidase activity"/>
    <property type="evidence" value="ECO:0007669"/>
    <property type="project" value="UniProtKB-KW"/>
</dbReference>
<organism evidence="7 8">
    <name type="scientific">Dorea acetigenes</name>
    <dbReference type="NCBI Taxonomy" id="2981787"/>
    <lineage>
        <taxon>Bacteria</taxon>
        <taxon>Bacillati</taxon>
        <taxon>Bacillota</taxon>
        <taxon>Clostridia</taxon>
        <taxon>Lachnospirales</taxon>
        <taxon>Lachnospiraceae</taxon>
        <taxon>Dorea</taxon>
    </lineage>
</organism>
<dbReference type="Pfam" id="PF01321">
    <property type="entry name" value="Creatinase_N"/>
    <property type="match status" value="1"/>
</dbReference>
<keyword evidence="8" id="KW-1185">Reference proteome</keyword>
<feature type="domain" description="Peptidase M24 C-terminal" evidence="6">
    <location>
        <begin position="535"/>
        <end position="595"/>
    </location>
</feature>
<sequence>MNIPERINALRALMEKNHFDAYLVPTDDNHQSEYVGEHFKARAFITGFTGSAGTAVITKDEAGLWTDGRYFIQAAQQLEGSGVTLFKMGEPGVPTVEEYIAGILPQGGTLGFDGRVVAMGEGQSLEAAVLAKEGKINYSMDLIDEIWEDRPPLSEKPAFALGEEYTGESTASKLSRIREAMKTAGANVHVVAALDDICWTTNLRGDDIEYFPLLLSYAIITMDEMKFYVDERKLSEEIKEKLAKDNISLHPYNAIYEDVKSFRNGDAVLVDPSRLNYALYNNLPEGVKVIEQMNPEILMKAMKNEVELKNIINAHIKDGVAVTRFMYWLKKNVGKIEITELSAAEKLDSFRKEQEGYLWQSFEPICGSGEHAAIVHYAATPETDIPVVTDGLFLTDTGGGYLEGSTDITRTFAFGKLTDRMKEDFTTVLLCNLHLARAVFLYGTAGYNLDILARQPAWERGINFNHGTGHGVGYLMNIHEAPSGFRIAIREKEKAPLEEGMVITNEPGIYIEGSHGIRTENEMVVRKGIANEYGQFMYFEPITYVPIDLDAVLPDMMTAEDKKQLNEYHAKVYEIIAPHLNDEEREWLKEYTRAI</sequence>
<evidence type="ECO:0000259" key="6">
    <source>
        <dbReference type="Pfam" id="PF16188"/>
    </source>
</evidence>
<feature type="domain" description="Peptidase M24" evidence="4">
    <location>
        <begin position="311"/>
        <end position="526"/>
    </location>
</feature>
<feature type="domain" description="Creatinase N-terminal" evidence="5">
    <location>
        <begin position="6"/>
        <end position="129"/>
    </location>
</feature>
<dbReference type="EMBL" id="JAOQJU010000044">
    <property type="protein sequence ID" value="MCU6688303.1"/>
    <property type="molecule type" value="Genomic_DNA"/>
</dbReference>
<dbReference type="InterPro" id="IPR000587">
    <property type="entry name" value="Creatinase_N"/>
</dbReference>
<evidence type="ECO:0000259" key="4">
    <source>
        <dbReference type="Pfam" id="PF00557"/>
    </source>
</evidence>
<evidence type="ECO:0000259" key="5">
    <source>
        <dbReference type="Pfam" id="PF01321"/>
    </source>
</evidence>
<dbReference type="CDD" id="cd01085">
    <property type="entry name" value="APP"/>
    <property type="match status" value="1"/>
</dbReference>
<protein>
    <submittedName>
        <fullName evidence="7">Aminopeptidase P family protein</fullName>
    </submittedName>
</protein>
<dbReference type="Pfam" id="PF16188">
    <property type="entry name" value="Peptidase_M24_C"/>
    <property type="match status" value="1"/>
</dbReference>
<dbReference type="Proteomes" id="UP001652431">
    <property type="component" value="Unassembled WGS sequence"/>
</dbReference>
<dbReference type="Pfam" id="PF16189">
    <property type="entry name" value="Creatinase_N_2"/>
    <property type="match status" value="1"/>
</dbReference>
<gene>
    <name evidence="7" type="ORF">OCV99_17555</name>
</gene>
<evidence type="ECO:0000313" key="7">
    <source>
        <dbReference type="EMBL" id="MCU6688303.1"/>
    </source>
</evidence>
<dbReference type="RefSeq" id="WP_158372291.1">
    <property type="nucleotide sequence ID" value="NZ_JAOQJU010000044.1"/>
</dbReference>
<evidence type="ECO:0000313" key="8">
    <source>
        <dbReference type="Proteomes" id="UP001652431"/>
    </source>
</evidence>
<dbReference type="InterPro" id="IPR050422">
    <property type="entry name" value="X-Pro_aminopeptidase_P"/>
</dbReference>
<evidence type="ECO:0000256" key="1">
    <source>
        <dbReference type="ARBA" id="ARBA00008766"/>
    </source>
</evidence>
<dbReference type="PANTHER" id="PTHR43763">
    <property type="entry name" value="XAA-PRO AMINOPEPTIDASE 1"/>
    <property type="match status" value="1"/>
</dbReference>
<keyword evidence="7" id="KW-0031">Aminopeptidase</keyword>
<dbReference type="InterPro" id="IPR000994">
    <property type="entry name" value="Pept_M24"/>
</dbReference>
<dbReference type="InterPro" id="IPR029149">
    <property type="entry name" value="Creatin/AminoP/Spt16_N"/>
</dbReference>
<accession>A0ABT2RSD9</accession>
<evidence type="ECO:0000256" key="2">
    <source>
        <dbReference type="ARBA" id="ARBA00022723"/>
    </source>
</evidence>
<reference evidence="7 8" key="1">
    <citation type="journal article" date="2021" name="ISME Commun">
        <title>Automated analysis of genomic sequences facilitates high-throughput and comprehensive description of bacteria.</title>
        <authorList>
            <person name="Hitch T.C.A."/>
        </authorList>
    </citation>
    <scope>NUCLEOTIDE SEQUENCE [LARGE SCALE GENOMIC DNA]</scope>
    <source>
        <strain evidence="7 8">Sanger_03</strain>
    </source>
</reference>
<dbReference type="Gene3D" id="3.90.230.10">
    <property type="entry name" value="Creatinase/methionine aminopeptidase superfamily"/>
    <property type="match status" value="1"/>
</dbReference>
<dbReference type="SUPFAM" id="SSF55920">
    <property type="entry name" value="Creatinase/aminopeptidase"/>
    <property type="match status" value="1"/>
</dbReference>
<name>A0ABT2RSD9_9FIRM</name>
<keyword evidence="2" id="KW-0479">Metal-binding</keyword>
<dbReference type="Gene3D" id="3.40.350.10">
    <property type="entry name" value="Creatinase/prolidase N-terminal domain"/>
    <property type="match status" value="2"/>
</dbReference>
<keyword evidence="3" id="KW-0378">Hydrolase</keyword>
<proteinExistence type="inferred from homology"/>
<dbReference type="Pfam" id="PF00557">
    <property type="entry name" value="Peptidase_M24"/>
    <property type="match status" value="1"/>
</dbReference>
<dbReference type="SUPFAM" id="SSF53092">
    <property type="entry name" value="Creatinase/prolidase N-terminal domain"/>
    <property type="match status" value="2"/>
</dbReference>
<dbReference type="InterPro" id="IPR032416">
    <property type="entry name" value="Peptidase_M24_C"/>
</dbReference>
<evidence type="ECO:0000256" key="3">
    <source>
        <dbReference type="ARBA" id="ARBA00022801"/>
    </source>
</evidence>
<dbReference type="PANTHER" id="PTHR43763:SF6">
    <property type="entry name" value="XAA-PRO AMINOPEPTIDASE 1"/>
    <property type="match status" value="1"/>
</dbReference>
<comment type="caution">
    <text evidence="7">The sequence shown here is derived from an EMBL/GenBank/DDBJ whole genome shotgun (WGS) entry which is preliminary data.</text>
</comment>
<dbReference type="InterPro" id="IPR036005">
    <property type="entry name" value="Creatinase/aminopeptidase-like"/>
</dbReference>
<dbReference type="InterPro" id="IPR033740">
    <property type="entry name" value="Pept_M24B"/>
</dbReference>